<dbReference type="PRINTS" id="PR00455">
    <property type="entry name" value="HTHTETR"/>
</dbReference>
<gene>
    <name evidence="2" type="ORF">A2J07_03205</name>
</gene>
<accession>A0A162JH46</accession>
<dbReference type="PROSITE" id="PS50977">
    <property type="entry name" value="HTH_TETR_2"/>
    <property type="match status" value="2"/>
</dbReference>
<dbReference type="RefSeq" id="WP_005957778.1">
    <property type="nucleotide sequence ID" value="NZ_CAXOUE010000014.1"/>
</dbReference>
<dbReference type="PANTHER" id="PTHR43479:SF11">
    <property type="entry name" value="ACREF_ENVCD OPERON REPRESSOR-RELATED"/>
    <property type="match status" value="1"/>
</dbReference>
<dbReference type="GeneID" id="75076012"/>
<dbReference type="Pfam" id="PF00440">
    <property type="entry name" value="TetR_N"/>
    <property type="match status" value="2"/>
</dbReference>
<dbReference type="GO" id="GO:0003677">
    <property type="term" value="F:DNA binding"/>
    <property type="evidence" value="ECO:0007669"/>
    <property type="project" value="UniProtKB-UniRule"/>
</dbReference>
<proteinExistence type="predicted"/>
<protein>
    <submittedName>
        <fullName evidence="2">TetR family transcriptional regulator</fullName>
    </submittedName>
</protein>
<evidence type="ECO:0000313" key="2">
    <source>
        <dbReference type="EMBL" id="KYL05748.1"/>
    </source>
</evidence>
<dbReference type="Gene3D" id="1.10.357.10">
    <property type="entry name" value="Tetracycline Repressor, domain 2"/>
    <property type="match status" value="2"/>
</dbReference>
<comment type="caution">
    <text evidence="2">The sequence shown here is derived from an EMBL/GenBank/DDBJ whole genome shotgun (WGS) entry which is preliminary data.</text>
</comment>
<organism evidence="2 3">
    <name type="scientific">Fusobacterium necrophorum subsp. funduliforme</name>
    <dbReference type="NCBI Taxonomy" id="143387"/>
    <lineage>
        <taxon>Bacteria</taxon>
        <taxon>Fusobacteriati</taxon>
        <taxon>Fusobacteriota</taxon>
        <taxon>Fusobacteriia</taxon>
        <taxon>Fusobacteriales</taxon>
        <taxon>Fusobacteriaceae</taxon>
        <taxon>Fusobacterium</taxon>
    </lineage>
</organism>
<dbReference type="EMBL" id="LVEA01000001">
    <property type="protein sequence ID" value="KYL05748.1"/>
    <property type="molecule type" value="Genomic_DNA"/>
</dbReference>
<dbReference type="InterPro" id="IPR050624">
    <property type="entry name" value="HTH-type_Tx_Regulator"/>
</dbReference>
<dbReference type="InterPro" id="IPR001647">
    <property type="entry name" value="HTH_TetR"/>
</dbReference>
<dbReference type="InterPro" id="IPR009057">
    <property type="entry name" value="Homeodomain-like_sf"/>
</dbReference>
<evidence type="ECO:0000313" key="3">
    <source>
        <dbReference type="Proteomes" id="UP000075816"/>
    </source>
</evidence>
<dbReference type="SUPFAM" id="SSF46689">
    <property type="entry name" value="Homeodomain-like"/>
    <property type="match status" value="2"/>
</dbReference>
<keyword evidence="1" id="KW-0238">DNA-binding</keyword>
<name>A0A162JH46_9FUSO</name>
<dbReference type="AlphaFoldDB" id="A0A162JH46"/>
<dbReference type="KEGG" id="fnf:BSQ88_06320"/>
<dbReference type="eggNOG" id="COG1309">
    <property type="taxonomic scope" value="Bacteria"/>
</dbReference>
<sequence>MKKGKKKKIIDSAIQLFSQKNYEAVSIVEICRNAEVSNGIFYTYFKDKTDLFCFLLQETSVRINAYFQNIEGNSIFERLTSFIKINLSLTKEEFPLIKVYREGQYKFLEYEKNLKLVYHEALEKVYQRPLDKYEHFFLMSGIRYINIFYTTKELTVDVPFLAKTLLYGLSEPLKLNISELDDSSFYLRVPFNSSNIRCTFLNSGLEILKTTSFSSFRIQDLVEKVNLSTGTFYNYFRDKEDFLKIILFRIRKQVFYFLKDNYRQEQTTLDNYLTFLYLLFEYYKDSPFKYSLIRELELIYPKVYSQFVEEDIHFYIKNLLGDLFLNFQKKQLIAVLLLGYSHYMGIDFFYTGNFTKRDLFLKNLLFYLQNGIEE</sequence>
<dbReference type="Proteomes" id="UP000075816">
    <property type="component" value="Unassembled WGS sequence"/>
</dbReference>
<reference evidence="2 3" key="1">
    <citation type="submission" date="2016-03" db="EMBL/GenBank/DDBJ databases">
        <title>Comparative genomics of human isolates of Fusobacterium necrophorum.</title>
        <authorList>
            <person name="Jensen A."/>
            <person name="Bank S."/>
            <person name="Andersen P.S."/>
            <person name="Kristensen L.H."/>
            <person name="Prag J."/>
        </authorList>
    </citation>
    <scope>NUCLEOTIDE SEQUENCE [LARGE SCALE GENOMIC DNA]</scope>
    <source>
        <strain evidence="2 3">LS_1264</strain>
    </source>
</reference>
<dbReference type="PANTHER" id="PTHR43479">
    <property type="entry name" value="ACREF/ENVCD OPERON REPRESSOR-RELATED"/>
    <property type="match status" value="1"/>
</dbReference>
<evidence type="ECO:0000256" key="1">
    <source>
        <dbReference type="ARBA" id="ARBA00023125"/>
    </source>
</evidence>